<name>A0A9D3Y9C6_DREPO</name>
<organism evidence="2 3">
    <name type="scientific">Dreissena polymorpha</name>
    <name type="common">Zebra mussel</name>
    <name type="synonym">Mytilus polymorpha</name>
    <dbReference type="NCBI Taxonomy" id="45954"/>
    <lineage>
        <taxon>Eukaryota</taxon>
        <taxon>Metazoa</taxon>
        <taxon>Spiralia</taxon>
        <taxon>Lophotrochozoa</taxon>
        <taxon>Mollusca</taxon>
        <taxon>Bivalvia</taxon>
        <taxon>Autobranchia</taxon>
        <taxon>Heteroconchia</taxon>
        <taxon>Euheterodonta</taxon>
        <taxon>Imparidentia</taxon>
        <taxon>Neoheterodontei</taxon>
        <taxon>Myida</taxon>
        <taxon>Dreissenoidea</taxon>
        <taxon>Dreissenidae</taxon>
        <taxon>Dreissena</taxon>
    </lineage>
</organism>
<keyword evidence="3" id="KW-1185">Reference proteome</keyword>
<feature type="compositionally biased region" description="Basic residues" evidence="1">
    <location>
        <begin position="40"/>
        <end position="49"/>
    </location>
</feature>
<accession>A0A9D3Y9C6</accession>
<comment type="caution">
    <text evidence="2">The sequence shown here is derived from an EMBL/GenBank/DDBJ whole genome shotgun (WGS) entry which is preliminary data.</text>
</comment>
<sequence>MSEDGEFSDDGTNLSPVSESFDESLANNIMKMASDTKSEHVRKKKRKSKYSLLEASSIDWRD</sequence>
<evidence type="ECO:0000313" key="2">
    <source>
        <dbReference type="EMBL" id="KAH3696283.1"/>
    </source>
</evidence>
<evidence type="ECO:0000313" key="3">
    <source>
        <dbReference type="Proteomes" id="UP000828390"/>
    </source>
</evidence>
<gene>
    <name evidence="2" type="ORF">DPMN_083748</name>
</gene>
<dbReference type="EMBL" id="JAIWYP010000016">
    <property type="protein sequence ID" value="KAH3696283.1"/>
    <property type="molecule type" value="Genomic_DNA"/>
</dbReference>
<dbReference type="Proteomes" id="UP000828390">
    <property type="component" value="Unassembled WGS sequence"/>
</dbReference>
<proteinExistence type="predicted"/>
<evidence type="ECO:0000256" key="1">
    <source>
        <dbReference type="SAM" id="MobiDB-lite"/>
    </source>
</evidence>
<feature type="region of interest" description="Disordered" evidence="1">
    <location>
        <begin position="33"/>
        <end position="62"/>
    </location>
</feature>
<dbReference type="AlphaFoldDB" id="A0A9D3Y9C6"/>
<reference evidence="2" key="2">
    <citation type="submission" date="2020-11" db="EMBL/GenBank/DDBJ databases">
        <authorList>
            <person name="McCartney M.A."/>
            <person name="Auch B."/>
            <person name="Kono T."/>
            <person name="Mallez S."/>
            <person name="Becker A."/>
            <person name="Gohl D.M."/>
            <person name="Silverstein K.A.T."/>
            <person name="Koren S."/>
            <person name="Bechman K.B."/>
            <person name="Herman A."/>
            <person name="Abrahante J.E."/>
            <person name="Garbe J."/>
        </authorList>
    </citation>
    <scope>NUCLEOTIDE SEQUENCE</scope>
    <source>
        <strain evidence="2">Duluth1</strain>
        <tissue evidence="2">Whole animal</tissue>
    </source>
</reference>
<protein>
    <submittedName>
        <fullName evidence="2">Uncharacterized protein</fullName>
    </submittedName>
</protein>
<feature type="region of interest" description="Disordered" evidence="1">
    <location>
        <begin position="1"/>
        <end position="20"/>
    </location>
</feature>
<reference evidence="2" key="1">
    <citation type="journal article" date="2019" name="bioRxiv">
        <title>The Genome of the Zebra Mussel, Dreissena polymorpha: A Resource for Invasive Species Research.</title>
        <authorList>
            <person name="McCartney M.A."/>
            <person name="Auch B."/>
            <person name="Kono T."/>
            <person name="Mallez S."/>
            <person name="Zhang Y."/>
            <person name="Obille A."/>
            <person name="Becker A."/>
            <person name="Abrahante J.E."/>
            <person name="Garbe J."/>
            <person name="Badalamenti J.P."/>
            <person name="Herman A."/>
            <person name="Mangelson H."/>
            <person name="Liachko I."/>
            <person name="Sullivan S."/>
            <person name="Sone E.D."/>
            <person name="Koren S."/>
            <person name="Silverstein K.A.T."/>
            <person name="Beckman K.B."/>
            <person name="Gohl D.M."/>
        </authorList>
    </citation>
    <scope>NUCLEOTIDE SEQUENCE</scope>
    <source>
        <strain evidence="2">Duluth1</strain>
        <tissue evidence="2">Whole animal</tissue>
    </source>
</reference>